<dbReference type="Proteomes" id="UP000494245">
    <property type="component" value="Unassembled WGS sequence"/>
</dbReference>
<dbReference type="AlphaFoldDB" id="A0A6V8LVJ2"/>
<protein>
    <submittedName>
        <fullName evidence="1">Uncharacterized protein</fullName>
    </submittedName>
</protein>
<reference evidence="1 2" key="2">
    <citation type="submission" date="2020-05" db="EMBL/GenBank/DDBJ databases">
        <title>Draft genome sequence of Desulfovibrio sp. strainFSS-1.</title>
        <authorList>
            <person name="Shimoshige H."/>
            <person name="Kobayashi H."/>
            <person name="Maekawa T."/>
        </authorList>
    </citation>
    <scope>NUCLEOTIDE SEQUENCE [LARGE SCALE GENOMIC DNA]</scope>
    <source>
        <strain evidence="1 2">SIID29052-01</strain>
    </source>
</reference>
<evidence type="ECO:0000313" key="1">
    <source>
        <dbReference type="EMBL" id="GFK94960.1"/>
    </source>
</evidence>
<dbReference type="RefSeq" id="WP_173085549.1">
    <property type="nucleotide sequence ID" value="NZ_BLTE01000013.1"/>
</dbReference>
<reference evidence="1 2" key="1">
    <citation type="submission" date="2020-04" db="EMBL/GenBank/DDBJ databases">
        <authorList>
            <consortium name="Desulfovibrio sp. FSS-1 genome sequencing consortium"/>
            <person name="Shimoshige H."/>
            <person name="Kobayashi H."/>
            <person name="Maekawa T."/>
        </authorList>
    </citation>
    <scope>NUCLEOTIDE SEQUENCE [LARGE SCALE GENOMIC DNA]</scope>
    <source>
        <strain evidence="1 2">SIID29052-01</strain>
    </source>
</reference>
<keyword evidence="2" id="KW-1185">Reference proteome</keyword>
<name>A0A6V8LVJ2_9BACT</name>
<accession>A0A6V8LVJ2</accession>
<proteinExistence type="predicted"/>
<dbReference type="EMBL" id="BLTE01000013">
    <property type="protein sequence ID" value="GFK94960.1"/>
    <property type="molecule type" value="Genomic_DNA"/>
</dbReference>
<evidence type="ECO:0000313" key="2">
    <source>
        <dbReference type="Proteomes" id="UP000494245"/>
    </source>
</evidence>
<sequence length="270" mass="30358">MDKIDIINYYVGEVRSGIADLHQELASSITTIERSHAAKGTVKSGGFVHDIQCAYISILDSAVKLIFSKARDMVIDFDVEFDDDFKSKMVELLDAYFSSLSMMCSLERYFGRFGQAADDMLRPGHFAHKISSVECWYKNNIEPFTFKLRREVSRMKEEKCAKHGFVVHAYNSNVVNAHNSNVQIGQNSSAYTIDAVSAMEALVAYLRENKVHESDEEQDDLVAALKDAKEEVKKEKPSRFKLFAILDGAGKLVGQVPQYVAACEAIKKLF</sequence>
<organism evidence="1 2">
    <name type="scientific">Fundidesulfovibrio magnetotacticus</name>
    <dbReference type="NCBI Taxonomy" id="2730080"/>
    <lineage>
        <taxon>Bacteria</taxon>
        <taxon>Pseudomonadati</taxon>
        <taxon>Thermodesulfobacteriota</taxon>
        <taxon>Desulfovibrionia</taxon>
        <taxon>Desulfovibrionales</taxon>
        <taxon>Desulfovibrionaceae</taxon>
        <taxon>Fundidesulfovibrio</taxon>
    </lineage>
</organism>
<gene>
    <name evidence="1" type="ORF">NNJEOMEG_02808</name>
</gene>
<comment type="caution">
    <text evidence="1">The sequence shown here is derived from an EMBL/GenBank/DDBJ whole genome shotgun (WGS) entry which is preliminary data.</text>
</comment>